<keyword evidence="4" id="KW-1185">Reference proteome</keyword>
<dbReference type="HAMAP" id="MF_00697">
    <property type="entry name" value="UPF0276"/>
    <property type="match status" value="1"/>
</dbReference>
<dbReference type="NCBIfam" id="NF003818">
    <property type="entry name" value="PRK05409.1"/>
    <property type="match status" value="1"/>
</dbReference>
<reference evidence="2" key="1">
    <citation type="submission" date="2015-03" db="EMBL/GenBank/DDBJ databases">
        <title>Draft genome sequence of Mizugakiibacter sediminis skMP5.</title>
        <authorList>
            <person name="Watanabe T."/>
            <person name="Kojima H."/>
            <person name="Fukui M."/>
        </authorList>
    </citation>
    <scope>NUCLEOTIDE SEQUENCE</scope>
    <source>
        <strain evidence="2">SkMP5</strain>
    </source>
</reference>
<dbReference type="Pfam" id="PF05114">
    <property type="entry name" value="MbnB_TglH_ChrH"/>
    <property type="match status" value="1"/>
</dbReference>
<dbReference type="OrthoDB" id="9763101at2"/>
<dbReference type="HOGENOM" id="CLU_064263_0_0_6"/>
<proteinExistence type="inferred from homology"/>
<dbReference type="Proteomes" id="UP000253740">
    <property type="component" value="Unassembled WGS sequence"/>
</dbReference>
<name>A0A0K8QKG3_9GAMM</name>
<evidence type="ECO:0000313" key="2">
    <source>
        <dbReference type="EMBL" id="GAN43710.1"/>
    </source>
</evidence>
<dbReference type="EMBL" id="DF952378">
    <property type="protein sequence ID" value="GAN43710.1"/>
    <property type="molecule type" value="Genomic_DNA"/>
</dbReference>
<sequence length="284" mass="31279">MSPRFPVEGSGLGLRRALLGPLQDLPAPPAVDFFEIAPENWIGVGGQPGRALRALTERHPFVCHGLSLSLGGPAPLDEDLLQRVRGFLDAHQVRCYSEHLSYCADDAQLYDLMPIPFTEAAVHRVAARIRRAQDIVGRRIAVENVSYYAIPGAEMREIEFVNAVLAEADCDLLLDVNNVYVNSINHGYDPDAYIAALPLERVAYLHVAGHYVEAPDLIVDTHGAAVADPVWALLERTYRRLGPVPTLLERDFNFPPLAELLDEVARVRALQQTSRAEARHAAVA</sequence>
<dbReference type="PANTHER" id="PTHR42194:SF1">
    <property type="entry name" value="UPF0276 PROTEIN HI_1600"/>
    <property type="match status" value="1"/>
</dbReference>
<protein>
    <recommendedName>
        <fullName evidence="1">UPF0276 protein MBSD_0220</fullName>
    </recommendedName>
</protein>
<dbReference type="RefSeq" id="WP_062535199.1">
    <property type="nucleotide sequence ID" value="NZ_DF970160.1"/>
</dbReference>
<dbReference type="STRING" id="1475481.GCA_000953855_00740"/>
<accession>A0A0K8QKG3</accession>
<dbReference type="PANTHER" id="PTHR42194">
    <property type="entry name" value="UPF0276 PROTEIN HI_1600"/>
    <property type="match status" value="1"/>
</dbReference>
<dbReference type="InterPro" id="IPR007801">
    <property type="entry name" value="MbnB/TglH/ChrH"/>
</dbReference>
<dbReference type="InterPro" id="IPR036237">
    <property type="entry name" value="Xyl_isomerase-like_sf"/>
</dbReference>
<dbReference type="EMBL" id="DF970160">
    <property type="protein sequence ID" value="GAP65440.1"/>
    <property type="molecule type" value="Genomic_DNA"/>
</dbReference>
<gene>
    <name evidence="2" type="ORF">MBSD_0220</name>
    <name evidence="3" type="ORF">MBSD_n0730</name>
</gene>
<comment type="similarity">
    <text evidence="1">Belongs to the UPF0276 family.</text>
</comment>
<dbReference type="Gene3D" id="3.20.20.150">
    <property type="entry name" value="Divalent-metal-dependent TIM barrel enzymes"/>
    <property type="match status" value="1"/>
</dbReference>
<evidence type="ECO:0000313" key="4">
    <source>
        <dbReference type="Proteomes" id="UP000253740"/>
    </source>
</evidence>
<reference evidence="3" key="2">
    <citation type="submission" date="2015-08" db="EMBL/GenBank/DDBJ databases">
        <title>Complete DNA Sequence of Pseudomonas syringae pv. actinidiae, the Causal Agent of Kiwifruit Canker Disease.</title>
        <authorList>
            <person name="Rikkerink E.H.A."/>
            <person name="Fineran P.C."/>
        </authorList>
    </citation>
    <scope>NUCLEOTIDE SEQUENCE</scope>
    <source>
        <strain evidence="3">SkMP5</strain>
    </source>
</reference>
<dbReference type="SUPFAM" id="SSF51658">
    <property type="entry name" value="Xylose isomerase-like"/>
    <property type="match status" value="1"/>
</dbReference>
<evidence type="ECO:0000256" key="1">
    <source>
        <dbReference type="HAMAP-Rule" id="MF_00697"/>
    </source>
</evidence>
<evidence type="ECO:0000313" key="3">
    <source>
        <dbReference type="EMBL" id="GAP65440.1"/>
    </source>
</evidence>
<dbReference type="AlphaFoldDB" id="A0A0K8QKG3"/>
<organism evidence="3">
    <name type="scientific">Mizugakiibacter sediminis</name>
    <dbReference type="NCBI Taxonomy" id="1475481"/>
    <lineage>
        <taxon>Bacteria</taxon>
        <taxon>Pseudomonadati</taxon>
        <taxon>Pseudomonadota</taxon>
        <taxon>Gammaproteobacteria</taxon>
        <taxon>Lysobacterales</taxon>
        <taxon>Rhodanobacteraceae</taxon>
        <taxon>Mizugakiibacter</taxon>
    </lineage>
</organism>